<comment type="caution">
    <text evidence="2">The sequence shown here is derived from an EMBL/GenBank/DDBJ whole genome shotgun (WGS) entry which is preliminary data.</text>
</comment>
<feature type="region of interest" description="Disordered" evidence="1">
    <location>
        <begin position="78"/>
        <end position="117"/>
    </location>
</feature>
<proteinExistence type="predicted"/>
<keyword evidence="2" id="KW-0472">Membrane</keyword>
<keyword evidence="2" id="KW-0812">Transmembrane</keyword>
<sequence length="156" mass="17397">MTCAQRVLSEPLPSEPSLISCIVPTKVIGRSRSNFFICNDPQEAIKTAWRATKDHGRWSYLQGTIDIIKDLSPSAGTFATSQQRPCTMADDLPTRTPPTDDDIGSEEEKQSQATRKQTTVLMQHSTCSESREVFVSQSTKKQVNVYCARLTCTSRH</sequence>
<dbReference type="Proteomes" id="UP000076837">
    <property type="component" value="Unassembled WGS sequence"/>
</dbReference>
<gene>
    <name evidence="2" type="ORF">ST47_g8785</name>
</gene>
<dbReference type="EMBL" id="JYNV01000286">
    <property type="protein sequence ID" value="KZM20089.1"/>
    <property type="molecule type" value="Genomic_DNA"/>
</dbReference>
<name>A0A162YK27_DIDRA</name>
<evidence type="ECO:0000313" key="3">
    <source>
        <dbReference type="Proteomes" id="UP000076837"/>
    </source>
</evidence>
<protein>
    <submittedName>
        <fullName evidence="2">Transmembrane transport</fullName>
    </submittedName>
</protein>
<dbReference type="AlphaFoldDB" id="A0A162YK27"/>
<evidence type="ECO:0000313" key="2">
    <source>
        <dbReference type="EMBL" id="KZM20089.1"/>
    </source>
</evidence>
<evidence type="ECO:0000256" key="1">
    <source>
        <dbReference type="SAM" id="MobiDB-lite"/>
    </source>
</evidence>
<organism evidence="2 3">
    <name type="scientific">Didymella rabiei</name>
    <name type="common">Chickpea ascochyta blight fungus</name>
    <name type="synonym">Mycosphaerella rabiei</name>
    <dbReference type="NCBI Taxonomy" id="5454"/>
    <lineage>
        <taxon>Eukaryota</taxon>
        <taxon>Fungi</taxon>
        <taxon>Dikarya</taxon>
        <taxon>Ascomycota</taxon>
        <taxon>Pezizomycotina</taxon>
        <taxon>Dothideomycetes</taxon>
        <taxon>Pleosporomycetidae</taxon>
        <taxon>Pleosporales</taxon>
        <taxon>Pleosporineae</taxon>
        <taxon>Didymellaceae</taxon>
        <taxon>Ascochyta</taxon>
    </lineage>
</organism>
<reference evidence="2 3" key="1">
    <citation type="journal article" date="2016" name="Sci. Rep.">
        <title>Draft genome sequencing and secretome analysis of fungal phytopathogen Ascochyta rabiei provides insight into the necrotrophic effector repertoire.</title>
        <authorList>
            <person name="Verma S."/>
            <person name="Gazara R.K."/>
            <person name="Nizam S."/>
            <person name="Parween S."/>
            <person name="Chattopadhyay D."/>
            <person name="Verma P.K."/>
        </authorList>
    </citation>
    <scope>NUCLEOTIDE SEQUENCE [LARGE SCALE GENOMIC DNA]</scope>
    <source>
        <strain evidence="2 3">ArDII</strain>
    </source>
</reference>
<accession>A0A162YK27</accession>
<keyword evidence="3" id="KW-1185">Reference proteome</keyword>